<dbReference type="Pfam" id="PF20237">
    <property type="entry name" value="DUF6594"/>
    <property type="match status" value="1"/>
</dbReference>
<feature type="transmembrane region" description="Helical" evidence="2">
    <location>
        <begin position="225"/>
        <end position="248"/>
    </location>
</feature>
<evidence type="ECO:0000313" key="5">
    <source>
        <dbReference type="Proteomes" id="UP001152607"/>
    </source>
</evidence>
<protein>
    <recommendedName>
        <fullName evidence="3">DUF6594 domain-containing protein</fullName>
    </recommendedName>
</protein>
<keyword evidence="5" id="KW-1185">Reference proteome</keyword>
<evidence type="ECO:0000256" key="1">
    <source>
        <dbReference type="SAM" id="MobiDB-lite"/>
    </source>
</evidence>
<keyword evidence="2" id="KW-0472">Membrane</keyword>
<reference evidence="4" key="1">
    <citation type="submission" date="2023-01" db="EMBL/GenBank/DDBJ databases">
        <authorList>
            <person name="Van Ghelder C."/>
            <person name="Rancurel C."/>
        </authorList>
    </citation>
    <scope>NUCLEOTIDE SEQUENCE</scope>
    <source>
        <strain evidence="4">CNCM I-4278</strain>
    </source>
</reference>
<comment type="caution">
    <text evidence="4">The sequence shown here is derived from an EMBL/GenBank/DDBJ whole genome shotgun (WGS) entry which is preliminary data.</text>
</comment>
<gene>
    <name evidence="4" type="ORF">PDIGIT_LOCUS1796</name>
</gene>
<sequence>MAEHASSTDSNMGENPPRLPVHPEPDSLDLFDCFSKHEEYFKEARNRPEIDIRPRHFLERNKRAKFYESKVRSRWRAVEILEIELKATRGPRSREQITAEWEIAMVELDKSLHKYSEINEQDTKAARARPVHKFIMDHMFRWFSDVDSRAPNAEQWESFGEAGGPVPRSYFALRAPENNGLHRLILRFLAAAEECCNNLQYRHNKSSGNNAKKQRKRLTGRTLELITNILECMIAAGCFAGAVIALYYIRSTRIKLIVVPFMSLVCAVPVSFLTKQSQGLFTLMAGIWAVLVVIVFLQAGNPSSVV</sequence>
<evidence type="ECO:0000259" key="3">
    <source>
        <dbReference type="Pfam" id="PF20237"/>
    </source>
</evidence>
<dbReference type="Proteomes" id="UP001152607">
    <property type="component" value="Unassembled WGS sequence"/>
</dbReference>
<name>A0A9W4XEH2_9PLEO</name>
<evidence type="ECO:0000313" key="4">
    <source>
        <dbReference type="EMBL" id="CAI6272929.1"/>
    </source>
</evidence>
<keyword evidence="2" id="KW-0812">Transmembrane</keyword>
<evidence type="ECO:0000256" key="2">
    <source>
        <dbReference type="SAM" id="Phobius"/>
    </source>
</evidence>
<feature type="transmembrane region" description="Helical" evidence="2">
    <location>
        <begin position="254"/>
        <end position="273"/>
    </location>
</feature>
<dbReference type="EMBL" id="CAOQHR010000001">
    <property type="protein sequence ID" value="CAI6272929.1"/>
    <property type="molecule type" value="Genomic_DNA"/>
</dbReference>
<dbReference type="AlphaFoldDB" id="A0A9W4XEH2"/>
<organism evidence="4 5">
    <name type="scientific">Periconia digitata</name>
    <dbReference type="NCBI Taxonomy" id="1303443"/>
    <lineage>
        <taxon>Eukaryota</taxon>
        <taxon>Fungi</taxon>
        <taxon>Dikarya</taxon>
        <taxon>Ascomycota</taxon>
        <taxon>Pezizomycotina</taxon>
        <taxon>Dothideomycetes</taxon>
        <taxon>Pleosporomycetidae</taxon>
        <taxon>Pleosporales</taxon>
        <taxon>Massarineae</taxon>
        <taxon>Periconiaceae</taxon>
        <taxon>Periconia</taxon>
    </lineage>
</organism>
<dbReference type="InterPro" id="IPR046529">
    <property type="entry name" value="DUF6594"/>
</dbReference>
<feature type="transmembrane region" description="Helical" evidence="2">
    <location>
        <begin position="280"/>
        <end position="300"/>
    </location>
</feature>
<dbReference type="OrthoDB" id="3795611at2759"/>
<feature type="region of interest" description="Disordered" evidence="1">
    <location>
        <begin position="1"/>
        <end position="25"/>
    </location>
</feature>
<feature type="domain" description="DUF6594" evidence="3">
    <location>
        <begin position="88"/>
        <end position="292"/>
    </location>
</feature>
<feature type="compositionally biased region" description="Polar residues" evidence="1">
    <location>
        <begin position="1"/>
        <end position="13"/>
    </location>
</feature>
<keyword evidence="2" id="KW-1133">Transmembrane helix</keyword>
<proteinExistence type="predicted"/>
<accession>A0A9W4XEH2</accession>